<gene>
    <name evidence="1" type="ORF">HanXRQr2_Chr14g0643311</name>
</gene>
<accession>A0A9K3H7M9</accession>
<dbReference type="Proteomes" id="UP000215914">
    <property type="component" value="Unassembled WGS sequence"/>
</dbReference>
<evidence type="ECO:0000313" key="1">
    <source>
        <dbReference type="EMBL" id="KAF5769018.1"/>
    </source>
</evidence>
<reference evidence="1" key="1">
    <citation type="journal article" date="2017" name="Nature">
        <title>The sunflower genome provides insights into oil metabolism, flowering and Asterid evolution.</title>
        <authorList>
            <person name="Badouin H."/>
            <person name="Gouzy J."/>
            <person name="Grassa C.J."/>
            <person name="Murat F."/>
            <person name="Staton S.E."/>
            <person name="Cottret L."/>
            <person name="Lelandais-Briere C."/>
            <person name="Owens G.L."/>
            <person name="Carrere S."/>
            <person name="Mayjonade B."/>
            <person name="Legrand L."/>
            <person name="Gill N."/>
            <person name="Kane N.C."/>
            <person name="Bowers J.E."/>
            <person name="Hubner S."/>
            <person name="Bellec A."/>
            <person name="Berard A."/>
            <person name="Berges H."/>
            <person name="Blanchet N."/>
            <person name="Boniface M.C."/>
            <person name="Brunel D."/>
            <person name="Catrice O."/>
            <person name="Chaidir N."/>
            <person name="Claudel C."/>
            <person name="Donnadieu C."/>
            <person name="Faraut T."/>
            <person name="Fievet G."/>
            <person name="Helmstetter N."/>
            <person name="King M."/>
            <person name="Knapp S.J."/>
            <person name="Lai Z."/>
            <person name="Le Paslier M.C."/>
            <person name="Lippi Y."/>
            <person name="Lorenzon L."/>
            <person name="Mandel J.R."/>
            <person name="Marage G."/>
            <person name="Marchand G."/>
            <person name="Marquand E."/>
            <person name="Bret-Mestries E."/>
            <person name="Morien E."/>
            <person name="Nambeesan S."/>
            <person name="Nguyen T."/>
            <person name="Pegot-Espagnet P."/>
            <person name="Pouilly N."/>
            <person name="Raftis F."/>
            <person name="Sallet E."/>
            <person name="Schiex T."/>
            <person name="Thomas J."/>
            <person name="Vandecasteele C."/>
            <person name="Vares D."/>
            <person name="Vear F."/>
            <person name="Vautrin S."/>
            <person name="Crespi M."/>
            <person name="Mangin B."/>
            <person name="Burke J.M."/>
            <person name="Salse J."/>
            <person name="Munos S."/>
            <person name="Vincourt P."/>
            <person name="Rieseberg L.H."/>
            <person name="Langlade N.B."/>
        </authorList>
    </citation>
    <scope>NUCLEOTIDE SEQUENCE</scope>
    <source>
        <tissue evidence="1">Leaves</tissue>
    </source>
</reference>
<dbReference type="EMBL" id="MNCJ02000329">
    <property type="protein sequence ID" value="KAF5769018.1"/>
    <property type="molecule type" value="Genomic_DNA"/>
</dbReference>
<name>A0A9K3H7M9_HELAN</name>
<reference evidence="1" key="2">
    <citation type="submission" date="2020-06" db="EMBL/GenBank/DDBJ databases">
        <title>Helianthus annuus Genome sequencing and assembly Release 2.</title>
        <authorList>
            <person name="Gouzy J."/>
            <person name="Langlade N."/>
            <person name="Munos S."/>
        </authorList>
    </citation>
    <scope>NUCLEOTIDE SEQUENCE</scope>
    <source>
        <tissue evidence="1">Leaves</tissue>
    </source>
</reference>
<organism evidence="1 2">
    <name type="scientific">Helianthus annuus</name>
    <name type="common">Common sunflower</name>
    <dbReference type="NCBI Taxonomy" id="4232"/>
    <lineage>
        <taxon>Eukaryota</taxon>
        <taxon>Viridiplantae</taxon>
        <taxon>Streptophyta</taxon>
        <taxon>Embryophyta</taxon>
        <taxon>Tracheophyta</taxon>
        <taxon>Spermatophyta</taxon>
        <taxon>Magnoliopsida</taxon>
        <taxon>eudicotyledons</taxon>
        <taxon>Gunneridae</taxon>
        <taxon>Pentapetalae</taxon>
        <taxon>asterids</taxon>
        <taxon>campanulids</taxon>
        <taxon>Asterales</taxon>
        <taxon>Asteraceae</taxon>
        <taxon>Asteroideae</taxon>
        <taxon>Heliantheae alliance</taxon>
        <taxon>Heliantheae</taxon>
        <taxon>Helianthus</taxon>
    </lineage>
</organism>
<comment type="caution">
    <text evidence="1">The sequence shown here is derived from an EMBL/GenBank/DDBJ whole genome shotgun (WGS) entry which is preliminary data.</text>
</comment>
<proteinExistence type="predicted"/>
<protein>
    <submittedName>
        <fullName evidence="1">Uncharacterized protein</fullName>
    </submittedName>
</protein>
<dbReference type="Gramene" id="mRNA:HanXRQr2_Chr14g0643311">
    <property type="protein sequence ID" value="CDS:HanXRQr2_Chr14g0643311.1"/>
    <property type="gene ID" value="HanXRQr2_Chr14g0643311"/>
</dbReference>
<evidence type="ECO:0000313" key="2">
    <source>
        <dbReference type="Proteomes" id="UP000215914"/>
    </source>
</evidence>
<dbReference type="AlphaFoldDB" id="A0A9K3H7M9"/>
<sequence length="84" mass="9088">MADKRPATITNKFGSFPLNPPVIKGLEKGFDLVFFDKSKLRRIDVGKREGVLVAGLEVVIGWEEVGCVEVEICAASGAGVDRCH</sequence>
<keyword evidence="2" id="KW-1185">Reference proteome</keyword>